<reference evidence="4" key="2">
    <citation type="journal article" date="2022" name="Microbiol. Resour. Announc.">
        <title>Genome Sequence of Cupriavidus campinensis Strain G5, a Member of a Bacterial Consortium Capable of Polyethylene Degradation.</title>
        <authorList>
            <person name="Schneider B."/>
            <person name="Pfeiffer F."/>
            <person name="Dyall-Smith M."/>
            <person name="Kunte H.J."/>
        </authorList>
    </citation>
    <scope>NUCLEOTIDE SEQUENCE</scope>
    <source>
        <strain evidence="4">G5</strain>
    </source>
</reference>
<dbReference type="InterPro" id="IPR052358">
    <property type="entry name" value="Aro_Compnd_Degr_Hydrolases"/>
</dbReference>
<dbReference type="RefSeq" id="WP_144198324.1">
    <property type="nucleotide sequence ID" value="NZ_CP097331.1"/>
</dbReference>
<dbReference type="GO" id="GO:0016787">
    <property type="term" value="F:hydrolase activity"/>
    <property type="evidence" value="ECO:0007669"/>
    <property type="project" value="UniProtKB-KW"/>
</dbReference>
<dbReference type="KEGG" id="ccam:M5D45_23895"/>
<dbReference type="PANTHER" id="PTHR35563:SF2">
    <property type="entry name" value="BARREL METAL-DEPENDENT HYDROLASE, PUTATIVE (AFU_ORTHOLOGUE AFUA_1G16240)-RELATED"/>
    <property type="match status" value="1"/>
</dbReference>
<dbReference type="AlphaFoldDB" id="A0AAE9I6Z1"/>
<evidence type="ECO:0000313" key="6">
    <source>
        <dbReference type="Proteomes" id="UP001056132"/>
    </source>
</evidence>
<evidence type="ECO:0000256" key="1">
    <source>
        <dbReference type="SAM" id="MobiDB-lite"/>
    </source>
</evidence>
<dbReference type="Gene3D" id="3.20.20.140">
    <property type="entry name" value="Metal-dependent hydrolases"/>
    <property type="match status" value="1"/>
</dbReference>
<keyword evidence="3" id="KW-0378">Hydrolase</keyword>
<gene>
    <name evidence="3" type="ORF">FGG12_14275</name>
    <name evidence="4" type="ORF">M5D45_23895</name>
</gene>
<reference evidence="4" key="3">
    <citation type="submission" date="2022-05" db="EMBL/GenBank/DDBJ databases">
        <authorList>
            <person name="Kunte H.-J."/>
        </authorList>
    </citation>
    <scope>NUCLEOTIDE SEQUENCE</scope>
    <source>
        <strain evidence="4">G5</strain>
    </source>
</reference>
<dbReference type="EMBL" id="VCIZ01000007">
    <property type="protein sequence ID" value="TSP12174.1"/>
    <property type="molecule type" value="Genomic_DNA"/>
</dbReference>
<reference evidence="3 5" key="1">
    <citation type="submission" date="2019-05" db="EMBL/GenBank/DDBJ databases">
        <title>Whole genome sequence analysis of Cupriavidus campinensis S14E4C strain.</title>
        <authorList>
            <person name="Abbaszade G."/>
            <person name="Szabo A."/>
            <person name="Toumi M."/>
            <person name="Toth E."/>
        </authorList>
    </citation>
    <scope>NUCLEOTIDE SEQUENCE [LARGE SCALE GENOMIC DNA]</scope>
    <source>
        <strain evidence="3 5">S14E4C</strain>
    </source>
</reference>
<organism evidence="4 6">
    <name type="scientific">Cupriavidus campinensis</name>
    <dbReference type="NCBI Taxonomy" id="151783"/>
    <lineage>
        <taxon>Bacteria</taxon>
        <taxon>Pseudomonadati</taxon>
        <taxon>Pseudomonadota</taxon>
        <taxon>Betaproteobacteria</taxon>
        <taxon>Burkholderiales</taxon>
        <taxon>Burkholderiaceae</taxon>
        <taxon>Cupriavidus</taxon>
    </lineage>
</organism>
<dbReference type="EMBL" id="CP097331">
    <property type="protein sequence ID" value="URF06175.1"/>
    <property type="molecule type" value="Genomic_DNA"/>
</dbReference>
<feature type="region of interest" description="Disordered" evidence="1">
    <location>
        <begin position="18"/>
        <end position="38"/>
    </location>
</feature>
<protein>
    <submittedName>
        <fullName evidence="3">2-pyrone-4,6-dicarboxylate hydrolase</fullName>
    </submittedName>
    <submittedName>
        <fullName evidence="4">Amidohydrolase family protein</fullName>
    </submittedName>
</protein>
<dbReference type="InterPro" id="IPR032466">
    <property type="entry name" value="Metal_Hydrolase"/>
</dbReference>
<proteinExistence type="predicted"/>
<feature type="domain" description="Amidohydrolase-related" evidence="2">
    <location>
        <begin position="45"/>
        <end position="307"/>
    </location>
</feature>
<evidence type="ECO:0000259" key="2">
    <source>
        <dbReference type="Pfam" id="PF04909"/>
    </source>
</evidence>
<name>A0AAE9I6Z1_9BURK</name>
<dbReference type="PANTHER" id="PTHR35563">
    <property type="entry name" value="BARREL METAL-DEPENDENT HYDROLASE, PUTATIVE (AFU_ORTHOLOGUE AFUA_1G16240)-RELATED"/>
    <property type="match status" value="1"/>
</dbReference>
<dbReference type="Proteomes" id="UP000318943">
    <property type="component" value="Unassembled WGS sequence"/>
</dbReference>
<sequence length="310" mass="33117">MGTPSARRPTGWPAVAEGETEAGFQPVPNSTASAAPRSTAWPDACDAHLHIYDARFPAIAPAVANATVADYRRVQALLGTRRAVIVQPRCYGTDHSCTLDAIRQLGLANTRGVGVVRPDVSDDTLQALHAGGIRGIRFSLYTPAHAVVGFEMVETLAHRIAELGWHLQLHWTADQIVAHGDLLARLPTPLVFDHLARLPLPGGTAHPAFALVSGLLAKGRAWLKLSGAYLDSMVGAGGGYADIAPVARAWVQAAPERLVWGSDWPHSTEPHAKPDDALLFDLLADWAGTESARRRILVDNPAALYGFEAP</sequence>
<evidence type="ECO:0000313" key="5">
    <source>
        <dbReference type="Proteomes" id="UP000318943"/>
    </source>
</evidence>
<evidence type="ECO:0000313" key="3">
    <source>
        <dbReference type="EMBL" id="TSP12174.1"/>
    </source>
</evidence>
<accession>A0AAE9I6Z1</accession>
<dbReference type="SUPFAM" id="SSF51556">
    <property type="entry name" value="Metallo-dependent hydrolases"/>
    <property type="match status" value="1"/>
</dbReference>
<evidence type="ECO:0000313" key="4">
    <source>
        <dbReference type="EMBL" id="URF06175.1"/>
    </source>
</evidence>
<dbReference type="Proteomes" id="UP001056132">
    <property type="component" value="Chromosome 2"/>
</dbReference>
<dbReference type="InterPro" id="IPR006680">
    <property type="entry name" value="Amidohydro-rel"/>
</dbReference>
<dbReference type="Pfam" id="PF04909">
    <property type="entry name" value="Amidohydro_2"/>
    <property type="match status" value="1"/>
</dbReference>
<keyword evidence="5" id="KW-1185">Reference proteome</keyword>